<evidence type="ECO:0000313" key="3">
    <source>
        <dbReference type="Proteomes" id="UP000314294"/>
    </source>
</evidence>
<feature type="compositionally biased region" description="Basic and acidic residues" evidence="1">
    <location>
        <begin position="104"/>
        <end position="134"/>
    </location>
</feature>
<proteinExistence type="predicted"/>
<evidence type="ECO:0000256" key="1">
    <source>
        <dbReference type="SAM" id="MobiDB-lite"/>
    </source>
</evidence>
<protein>
    <submittedName>
        <fullName evidence="2">Uncharacterized protein</fullName>
    </submittedName>
</protein>
<gene>
    <name evidence="2" type="ORF">EYF80_005023</name>
</gene>
<dbReference type="EMBL" id="SRLO01000025">
    <property type="protein sequence ID" value="TNN84608.1"/>
    <property type="molecule type" value="Genomic_DNA"/>
</dbReference>
<evidence type="ECO:0000313" key="2">
    <source>
        <dbReference type="EMBL" id="TNN84608.1"/>
    </source>
</evidence>
<reference evidence="2 3" key="1">
    <citation type="submission" date="2019-03" db="EMBL/GenBank/DDBJ databases">
        <title>First draft genome of Liparis tanakae, snailfish: a comprehensive survey of snailfish specific genes.</title>
        <authorList>
            <person name="Kim W."/>
            <person name="Song I."/>
            <person name="Jeong J.-H."/>
            <person name="Kim D."/>
            <person name="Kim S."/>
            <person name="Ryu S."/>
            <person name="Song J.Y."/>
            <person name="Lee S.K."/>
        </authorList>
    </citation>
    <scope>NUCLEOTIDE SEQUENCE [LARGE SCALE GENOMIC DNA]</scope>
    <source>
        <tissue evidence="2">Muscle</tissue>
    </source>
</reference>
<organism evidence="2 3">
    <name type="scientific">Liparis tanakae</name>
    <name type="common">Tanaka's snailfish</name>
    <dbReference type="NCBI Taxonomy" id="230148"/>
    <lineage>
        <taxon>Eukaryota</taxon>
        <taxon>Metazoa</taxon>
        <taxon>Chordata</taxon>
        <taxon>Craniata</taxon>
        <taxon>Vertebrata</taxon>
        <taxon>Euteleostomi</taxon>
        <taxon>Actinopterygii</taxon>
        <taxon>Neopterygii</taxon>
        <taxon>Teleostei</taxon>
        <taxon>Neoteleostei</taxon>
        <taxon>Acanthomorphata</taxon>
        <taxon>Eupercaria</taxon>
        <taxon>Perciformes</taxon>
        <taxon>Cottioidei</taxon>
        <taxon>Cottales</taxon>
        <taxon>Liparidae</taxon>
        <taxon>Liparis</taxon>
    </lineage>
</organism>
<name>A0A4Z2J4J1_9TELE</name>
<keyword evidence="3" id="KW-1185">Reference proteome</keyword>
<comment type="caution">
    <text evidence="2">The sequence shown here is derived from an EMBL/GenBank/DDBJ whole genome shotgun (WGS) entry which is preliminary data.</text>
</comment>
<dbReference type="Proteomes" id="UP000314294">
    <property type="component" value="Unassembled WGS sequence"/>
</dbReference>
<feature type="region of interest" description="Disordered" evidence="1">
    <location>
        <begin position="86"/>
        <end position="148"/>
    </location>
</feature>
<feature type="region of interest" description="Disordered" evidence="1">
    <location>
        <begin position="40"/>
        <end position="64"/>
    </location>
</feature>
<dbReference type="AlphaFoldDB" id="A0A4Z2J4J1"/>
<sequence length="148" mass="16475">MKTTGENNSNTQYAGNIWGAKSNLRAPRCLVFTDLVRPPACESHGADDSRVSGAEKTEGPNVHGNADLFYKKRLAACGSLMEQVQRATRGESVPVADECPSNQLKEREREKQREERERRSNRKEPMRVHGEGIRKACPPNSGDVTYFG</sequence>
<feature type="compositionally biased region" description="Basic and acidic residues" evidence="1">
    <location>
        <begin position="44"/>
        <end position="58"/>
    </location>
</feature>
<accession>A0A4Z2J4J1</accession>